<keyword evidence="2" id="KW-1185">Reference proteome</keyword>
<evidence type="ECO:0000313" key="1">
    <source>
        <dbReference type="EMBL" id="GAE91202.1"/>
    </source>
</evidence>
<gene>
    <name evidence="1" type="ORF">JCM21714_143</name>
</gene>
<dbReference type="STRING" id="1298598.JCM21714_143"/>
<comment type="caution">
    <text evidence="1">The sequence shown here is derived from an EMBL/GenBank/DDBJ whole genome shotgun (WGS) entry which is preliminary data.</text>
</comment>
<dbReference type="RefSeq" id="WP_158413454.1">
    <property type="nucleotide sequence ID" value="NZ_BAVS01000001.1"/>
</dbReference>
<organism evidence="1 2">
    <name type="scientific">Gracilibacillus boraciitolerans JCM 21714</name>
    <dbReference type="NCBI Taxonomy" id="1298598"/>
    <lineage>
        <taxon>Bacteria</taxon>
        <taxon>Bacillati</taxon>
        <taxon>Bacillota</taxon>
        <taxon>Bacilli</taxon>
        <taxon>Bacillales</taxon>
        <taxon>Bacillaceae</taxon>
        <taxon>Gracilibacillus</taxon>
    </lineage>
</organism>
<evidence type="ECO:0000313" key="2">
    <source>
        <dbReference type="Proteomes" id="UP000019102"/>
    </source>
</evidence>
<protein>
    <submittedName>
        <fullName evidence="1">Uncharacterized protein</fullName>
    </submittedName>
</protein>
<sequence length="58" mass="6617">MRLSKVMLLITASITIVFVFRHAIINGLAKISFLRKLGVRLAMKIPFIRNKMIGSIFK</sequence>
<dbReference type="AlphaFoldDB" id="W4VDB9"/>
<reference evidence="1 2" key="1">
    <citation type="journal article" date="2014" name="Genome Announc.">
        <title>Draft Genome Sequence of the Boron-Tolerant and Moderately Halotolerant Bacterium Gracilibacillus boraciitolerans JCM 21714T.</title>
        <authorList>
            <person name="Ahmed I."/>
            <person name="Oshima K."/>
            <person name="Suda W."/>
            <person name="Kitamura K."/>
            <person name="Iida T."/>
            <person name="Ohmori Y."/>
            <person name="Fujiwara T."/>
            <person name="Hattori M."/>
            <person name="Ohkuma M."/>
        </authorList>
    </citation>
    <scope>NUCLEOTIDE SEQUENCE [LARGE SCALE GENOMIC DNA]</scope>
    <source>
        <strain evidence="1 2">JCM 21714</strain>
    </source>
</reference>
<name>W4VDB9_9BACI</name>
<dbReference type="OrthoDB" id="2696719at2"/>
<dbReference type="Proteomes" id="UP000019102">
    <property type="component" value="Unassembled WGS sequence"/>
</dbReference>
<proteinExistence type="predicted"/>
<dbReference type="EMBL" id="BAVS01000001">
    <property type="protein sequence ID" value="GAE91202.1"/>
    <property type="molecule type" value="Genomic_DNA"/>
</dbReference>
<accession>W4VDB9</accession>